<keyword evidence="2 5" id="KW-0732">Signal</keyword>
<dbReference type="Pfam" id="PF00560">
    <property type="entry name" value="LRR_1"/>
    <property type="match status" value="3"/>
</dbReference>
<dbReference type="InterPro" id="IPR053211">
    <property type="entry name" value="DNA_repair-toleration"/>
</dbReference>
<dbReference type="Pfam" id="PF08263">
    <property type="entry name" value="LRRNT_2"/>
    <property type="match status" value="1"/>
</dbReference>
<keyword evidence="4" id="KW-0325">Glycoprotein</keyword>
<reference evidence="7 8" key="1">
    <citation type="submission" date="2020-06" db="EMBL/GenBank/DDBJ databases">
        <title>WGS assembly of Ceratodon purpureus strain R40.</title>
        <authorList>
            <person name="Carey S.B."/>
            <person name="Jenkins J."/>
            <person name="Shu S."/>
            <person name="Lovell J.T."/>
            <person name="Sreedasyam A."/>
            <person name="Maumus F."/>
            <person name="Tiley G.P."/>
            <person name="Fernandez-Pozo N."/>
            <person name="Barry K."/>
            <person name="Chen C."/>
            <person name="Wang M."/>
            <person name="Lipzen A."/>
            <person name="Daum C."/>
            <person name="Saski C.A."/>
            <person name="Payton A.C."/>
            <person name="Mcbreen J.C."/>
            <person name="Conrad R.E."/>
            <person name="Kollar L.M."/>
            <person name="Olsson S."/>
            <person name="Huttunen S."/>
            <person name="Landis J.B."/>
            <person name="Wickett N.J."/>
            <person name="Johnson M.G."/>
            <person name="Rensing S.A."/>
            <person name="Grimwood J."/>
            <person name="Schmutz J."/>
            <person name="Mcdaniel S.F."/>
        </authorList>
    </citation>
    <scope>NUCLEOTIDE SEQUENCE [LARGE SCALE GENOMIC DNA]</scope>
    <source>
        <strain evidence="7 8">R40</strain>
    </source>
</reference>
<evidence type="ECO:0000256" key="3">
    <source>
        <dbReference type="ARBA" id="ARBA00022737"/>
    </source>
</evidence>
<name>A0A8T0GDA4_CERPU</name>
<evidence type="ECO:0000313" key="7">
    <source>
        <dbReference type="EMBL" id="KAG0557396.1"/>
    </source>
</evidence>
<keyword evidence="1" id="KW-0433">Leucine-rich repeat</keyword>
<organism evidence="7 8">
    <name type="scientific">Ceratodon purpureus</name>
    <name type="common">Fire moss</name>
    <name type="synonym">Dicranum purpureum</name>
    <dbReference type="NCBI Taxonomy" id="3225"/>
    <lineage>
        <taxon>Eukaryota</taxon>
        <taxon>Viridiplantae</taxon>
        <taxon>Streptophyta</taxon>
        <taxon>Embryophyta</taxon>
        <taxon>Bryophyta</taxon>
        <taxon>Bryophytina</taxon>
        <taxon>Bryopsida</taxon>
        <taxon>Dicranidae</taxon>
        <taxon>Pseudoditrichales</taxon>
        <taxon>Ditrichaceae</taxon>
        <taxon>Ceratodon</taxon>
    </lineage>
</organism>
<feature type="signal peptide" evidence="5">
    <location>
        <begin position="1"/>
        <end position="26"/>
    </location>
</feature>
<dbReference type="InterPro" id="IPR013210">
    <property type="entry name" value="LRR_N_plant-typ"/>
</dbReference>
<evidence type="ECO:0000256" key="4">
    <source>
        <dbReference type="ARBA" id="ARBA00023180"/>
    </source>
</evidence>
<evidence type="ECO:0000256" key="2">
    <source>
        <dbReference type="ARBA" id="ARBA00022729"/>
    </source>
</evidence>
<sequence>MTRRQEFGFGLALLLLCTLGITGSLAATCSIGDRDALLAFKNQLTDSSGLLANWMKGTDCCTWTGIRCNAQAKVIEIYIEATCKGCGPNGQFLIAKNTNNFGKSLATLRPTLKTLALINVQVQLKFPIPPTFFTLTNLNYLNLESCEFIGSIPKELGNLVNLEELRINGNKFSGGMPDSIGKLQKLKVLELRDNQAPTLGSSQITLLKKLTTFDYQRNKVTGPLPKWLGGLSVGTLTLAGNQFSGPISPELCKLRALQYLLLRGNKLSGSIPGCIGNVALLFYLDVGRNMLSGPLPRELGKLKQLTRFLADNNRITGPLPREIGDLPTLFFIEIQNNKITGRIPSNYGPSDPIAIDPINFTNNMLSGPIPPGYQNLDETAFRPGNPGLCGPPLSNPC</sequence>
<keyword evidence="3" id="KW-0677">Repeat</keyword>
<dbReference type="FunFam" id="3.80.10.10:FF:000041">
    <property type="entry name" value="LRR receptor-like serine/threonine-protein kinase ERECTA"/>
    <property type="match status" value="2"/>
</dbReference>
<evidence type="ECO:0000259" key="6">
    <source>
        <dbReference type="Pfam" id="PF08263"/>
    </source>
</evidence>
<feature type="domain" description="Leucine-rich repeat-containing N-terminal plant-type" evidence="6">
    <location>
        <begin position="33"/>
        <end position="69"/>
    </location>
</feature>
<accession>A0A8T0GDA4</accession>
<proteinExistence type="predicted"/>
<evidence type="ECO:0000256" key="5">
    <source>
        <dbReference type="SAM" id="SignalP"/>
    </source>
</evidence>
<dbReference type="AlphaFoldDB" id="A0A8T0GDA4"/>
<evidence type="ECO:0000313" key="8">
    <source>
        <dbReference type="Proteomes" id="UP000822688"/>
    </source>
</evidence>
<dbReference type="Gene3D" id="3.80.10.10">
    <property type="entry name" value="Ribonuclease Inhibitor"/>
    <property type="match status" value="2"/>
</dbReference>
<feature type="chain" id="PRO_5035939230" description="Leucine-rich repeat-containing N-terminal plant-type domain-containing protein" evidence="5">
    <location>
        <begin position="27"/>
        <end position="397"/>
    </location>
</feature>
<gene>
    <name evidence="7" type="ORF">KC19_11G126300</name>
</gene>
<dbReference type="EMBL" id="CM026432">
    <property type="protein sequence ID" value="KAG0557396.1"/>
    <property type="molecule type" value="Genomic_DNA"/>
</dbReference>
<dbReference type="PANTHER" id="PTHR48060">
    <property type="entry name" value="DNA DAMAGE-REPAIR/TOLERATION PROTEIN DRT100"/>
    <property type="match status" value="1"/>
</dbReference>
<protein>
    <recommendedName>
        <fullName evidence="6">Leucine-rich repeat-containing N-terminal plant-type domain-containing protein</fullName>
    </recommendedName>
</protein>
<dbReference type="PANTHER" id="PTHR48060:SF24">
    <property type="entry name" value="NON-SPECIFIC SERINE_THREONINE PROTEIN KINASE"/>
    <property type="match status" value="1"/>
</dbReference>
<dbReference type="InterPro" id="IPR001611">
    <property type="entry name" value="Leu-rich_rpt"/>
</dbReference>
<dbReference type="Proteomes" id="UP000822688">
    <property type="component" value="Chromosome 11"/>
</dbReference>
<comment type="caution">
    <text evidence="7">The sequence shown here is derived from an EMBL/GenBank/DDBJ whole genome shotgun (WGS) entry which is preliminary data.</text>
</comment>
<keyword evidence="8" id="KW-1185">Reference proteome</keyword>
<evidence type="ECO:0000256" key="1">
    <source>
        <dbReference type="ARBA" id="ARBA00022614"/>
    </source>
</evidence>
<dbReference type="SUPFAM" id="SSF52058">
    <property type="entry name" value="L domain-like"/>
    <property type="match status" value="1"/>
</dbReference>
<dbReference type="InterPro" id="IPR032675">
    <property type="entry name" value="LRR_dom_sf"/>
</dbReference>